<dbReference type="Gene3D" id="3.40.630.30">
    <property type="match status" value="1"/>
</dbReference>
<dbReference type="SUPFAM" id="SSF55729">
    <property type="entry name" value="Acyl-CoA N-acyltransferases (Nat)"/>
    <property type="match status" value="1"/>
</dbReference>
<accession>A0ABW7CCH1</accession>
<dbReference type="Proteomes" id="UP001604335">
    <property type="component" value="Unassembled WGS sequence"/>
</dbReference>
<proteinExistence type="predicted"/>
<evidence type="ECO:0000256" key="2">
    <source>
        <dbReference type="ARBA" id="ARBA00023315"/>
    </source>
</evidence>
<evidence type="ECO:0000313" key="5">
    <source>
        <dbReference type="EMBL" id="MFG3818627.1"/>
    </source>
</evidence>
<dbReference type="PROSITE" id="PS51186">
    <property type="entry name" value="GNAT"/>
    <property type="match status" value="1"/>
</dbReference>
<dbReference type="EMBL" id="JAZAQF010000078">
    <property type="protein sequence ID" value="MFG3818627.1"/>
    <property type="molecule type" value="Genomic_DNA"/>
</dbReference>
<feature type="region of interest" description="Disordered" evidence="3">
    <location>
        <begin position="368"/>
        <end position="395"/>
    </location>
</feature>
<dbReference type="RefSeq" id="WP_393014078.1">
    <property type="nucleotide sequence ID" value="NZ_JAZAQF010000078.1"/>
</dbReference>
<dbReference type="InterPro" id="IPR016181">
    <property type="entry name" value="Acyl_CoA_acyltransferase"/>
</dbReference>
<dbReference type="PANTHER" id="PTHR43800">
    <property type="entry name" value="PEPTIDYL-LYSINE N-ACETYLTRANSFERASE YJAB"/>
    <property type="match status" value="1"/>
</dbReference>
<protein>
    <submittedName>
        <fullName evidence="5">GNAT family N-acetyltransferase</fullName>
    </submittedName>
</protein>
<evidence type="ECO:0000313" key="6">
    <source>
        <dbReference type="Proteomes" id="UP001604335"/>
    </source>
</evidence>
<dbReference type="PANTHER" id="PTHR43800:SF1">
    <property type="entry name" value="PEPTIDYL-LYSINE N-ACETYLTRANSFERASE YJAB"/>
    <property type="match status" value="1"/>
</dbReference>
<dbReference type="Pfam" id="PF13508">
    <property type="entry name" value="Acetyltransf_7"/>
    <property type="match status" value="1"/>
</dbReference>
<keyword evidence="2" id="KW-0012">Acyltransferase</keyword>
<dbReference type="InterPro" id="IPR000182">
    <property type="entry name" value="GNAT_dom"/>
</dbReference>
<feature type="compositionally biased region" description="Pro residues" evidence="3">
    <location>
        <begin position="385"/>
        <end position="395"/>
    </location>
</feature>
<feature type="domain" description="N-acetyltransferase" evidence="4">
    <location>
        <begin position="11"/>
        <end position="175"/>
    </location>
</feature>
<organism evidence="5 6">
    <name type="scientific">Limnothrix redekei LRLZ20PSL1</name>
    <dbReference type="NCBI Taxonomy" id="3112953"/>
    <lineage>
        <taxon>Bacteria</taxon>
        <taxon>Bacillati</taxon>
        <taxon>Cyanobacteriota</taxon>
        <taxon>Cyanophyceae</taxon>
        <taxon>Pseudanabaenales</taxon>
        <taxon>Pseudanabaenaceae</taxon>
        <taxon>Limnothrix</taxon>
    </lineage>
</organism>
<evidence type="ECO:0000256" key="1">
    <source>
        <dbReference type="ARBA" id="ARBA00022679"/>
    </source>
</evidence>
<evidence type="ECO:0000259" key="4">
    <source>
        <dbReference type="PROSITE" id="PS51186"/>
    </source>
</evidence>
<keyword evidence="6" id="KW-1185">Reference proteome</keyword>
<keyword evidence="1" id="KW-0808">Transferase</keyword>
<name>A0ABW7CCH1_9CYAN</name>
<reference evidence="6" key="1">
    <citation type="journal article" date="2024" name="Algal Res.">
        <title>Biochemical, toxicological and genomic investigation of a high-biomass producing Limnothrix strain isolated from Italian shallow drinking water reservoir.</title>
        <authorList>
            <person name="Simonazzi M."/>
            <person name="Shishido T.K."/>
            <person name="Delbaje E."/>
            <person name="Wahlsten M."/>
            <person name="Fewer D.P."/>
            <person name="Sivonen K."/>
            <person name="Pezzolesi L."/>
            <person name="Pistocchi R."/>
        </authorList>
    </citation>
    <scope>NUCLEOTIDE SEQUENCE [LARGE SCALE GENOMIC DNA]</scope>
    <source>
        <strain evidence="6">LRLZ20PSL1</strain>
    </source>
</reference>
<gene>
    <name evidence="5" type="ORF">VPK24_13330</name>
</gene>
<evidence type="ECO:0000256" key="3">
    <source>
        <dbReference type="SAM" id="MobiDB-lite"/>
    </source>
</evidence>
<sequence>MPAFLPQNADLVLRGAQYRDLDAIAQLAADSADFDGLGSPLETAGVDWSRLRTWYGLSALVEMMAPSQRRLRASVAERDRRVCGAIAVMPVNRSRSTWRVKQVAVMPECRSQGIGSELLRYCFETIWEARTWMLEVNVHGKDALALYRQNGFQPIAQLTYWSIPPAALTALAEREPDLPNLMPVGNADAPLLYQLDTAAMPPHVRQAFDLRVDDFKADWLAALADTRQRMDGLETTMGYVFEPQRKAAIGYFQVRSHRYAALPHRTELTVHPAYTWLYPELMAQMARITRSLNPDLPLLLASADYQPEREAYLESIGAERFEHSLLLSRSVWHKLRETRSISLDALQEMLNGWQPAKPMTGGGRVYWSSAWDGPTFDPPEDPPENPETPEPPAQP</sequence>
<dbReference type="CDD" id="cd04301">
    <property type="entry name" value="NAT_SF"/>
    <property type="match status" value="1"/>
</dbReference>
<comment type="caution">
    <text evidence="5">The sequence shown here is derived from an EMBL/GenBank/DDBJ whole genome shotgun (WGS) entry which is preliminary data.</text>
</comment>